<evidence type="ECO:0000313" key="3">
    <source>
        <dbReference type="Proteomes" id="UP000271925"/>
    </source>
</evidence>
<dbReference type="SUPFAM" id="SSF46894">
    <property type="entry name" value="C-terminal effector domain of the bipartite response regulators"/>
    <property type="match status" value="1"/>
</dbReference>
<evidence type="ECO:0000259" key="1">
    <source>
        <dbReference type="Pfam" id="PF00196"/>
    </source>
</evidence>
<dbReference type="GO" id="GO:0003677">
    <property type="term" value="F:DNA binding"/>
    <property type="evidence" value="ECO:0007669"/>
    <property type="project" value="UniProtKB-KW"/>
</dbReference>
<comment type="caution">
    <text evidence="2">The sequence shown here is derived from an EMBL/GenBank/DDBJ whole genome shotgun (WGS) entry which is preliminary data.</text>
</comment>
<dbReference type="Gene3D" id="1.10.10.10">
    <property type="entry name" value="Winged helix-like DNA-binding domain superfamily/Winged helix DNA-binding domain"/>
    <property type="match status" value="1"/>
</dbReference>
<name>A0A3P1BFK4_9BACT</name>
<dbReference type="RefSeq" id="WP_124877872.1">
    <property type="nucleotide sequence ID" value="NZ_RQJO01000011.1"/>
</dbReference>
<dbReference type="InterPro" id="IPR016032">
    <property type="entry name" value="Sig_transdc_resp-reg_C-effctor"/>
</dbReference>
<protein>
    <submittedName>
        <fullName evidence="2">DNA-binding response regulator</fullName>
    </submittedName>
</protein>
<keyword evidence="2" id="KW-0238">DNA-binding</keyword>
<dbReference type="GO" id="GO:0006355">
    <property type="term" value="P:regulation of DNA-templated transcription"/>
    <property type="evidence" value="ECO:0007669"/>
    <property type="project" value="InterPro"/>
</dbReference>
<gene>
    <name evidence="2" type="ORF">EHT25_24720</name>
</gene>
<keyword evidence="3" id="KW-1185">Reference proteome</keyword>
<sequence>MPLRKKDYQNFKASCNQLLPAVELPLQVSEDDQNRFLNSVKALVNSERFSFVVDLVTLEITNAIGVDRWLGFAQKPLSMFDYLKIIHPNHVDQLMQMALTTLEIASQHPGLFKFMDQRMIACLPIRDLAGRYWWVKRESAAFQFDARGRLTAYTNLFTVVKEYNGESMVPRYTDRDGNANAELYEAFVNRYRERIRDHLPFTKRQFEILKLYAEDAGSTSQQVGQQLAISKQTIDKHNQSILIAARNHFAKAFHSATEVARFLREEKII</sequence>
<accession>A0A3P1BFK4</accession>
<dbReference type="Proteomes" id="UP000271925">
    <property type="component" value="Unassembled WGS sequence"/>
</dbReference>
<organism evidence="2 3">
    <name type="scientific">Larkinella rosea</name>
    <dbReference type="NCBI Taxonomy" id="2025312"/>
    <lineage>
        <taxon>Bacteria</taxon>
        <taxon>Pseudomonadati</taxon>
        <taxon>Bacteroidota</taxon>
        <taxon>Cytophagia</taxon>
        <taxon>Cytophagales</taxon>
        <taxon>Spirosomataceae</taxon>
        <taxon>Larkinella</taxon>
    </lineage>
</organism>
<feature type="domain" description="HTH luxR-type" evidence="1">
    <location>
        <begin position="200"/>
        <end position="242"/>
    </location>
</feature>
<reference evidence="2 3" key="1">
    <citation type="submission" date="2018-11" db="EMBL/GenBank/DDBJ databases">
        <authorList>
            <person name="Zhou Z."/>
            <person name="Wang G."/>
        </authorList>
    </citation>
    <scope>NUCLEOTIDE SEQUENCE [LARGE SCALE GENOMIC DNA]</scope>
    <source>
        <strain evidence="2 3">KCTC52004</strain>
    </source>
</reference>
<evidence type="ECO:0000313" key="2">
    <source>
        <dbReference type="EMBL" id="RRA99840.1"/>
    </source>
</evidence>
<dbReference type="InterPro" id="IPR036388">
    <property type="entry name" value="WH-like_DNA-bd_sf"/>
</dbReference>
<dbReference type="AlphaFoldDB" id="A0A3P1BFK4"/>
<dbReference type="InterPro" id="IPR000792">
    <property type="entry name" value="Tscrpt_reg_LuxR_C"/>
</dbReference>
<dbReference type="EMBL" id="RQJO01000011">
    <property type="protein sequence ID" value="RRA99840.1"/>
    <property type="molecule type" value="Genomic_DNA"/>
</dbReference>
<dbReference type="OrthoDB" id="964130at2"/>
<dbReference type="Pfam" id="PF00196">
    <property type="entry name" value="GerE"/>
    <property type="match status" value="1"/>
</dbReference>
<proteinExistence type="predicted"/>